<dbReference type="GO" id="GO:0004521">
    <property type="term" value="F:RNA endonuclease activity"/>
    <property type="evidence" value="ECO:0007669"/>
    <property type="project" value="InterPro"/>
</dbReference>
<dbReference type="Pfam" id="PF01850">
    <property type="entry name" value="PIN"/>
    <property type="match status" value="1"/>
</dbReference>
<dbReference type="Proteomes" id="UP000178999">
    <property type="component" value="Unassembled WGS sequence"/>
</dbReference>
<dbReference type="InterPro" id="IPR002716">
    <property type="entry name" value="PIN_dom"/>
</dbReference>
<dbReference type="InterPro" id="IPR039018">
    <property type="entry name" value="VapC20-like"/>
</dbReference>
<feature type="domain" description="PIN" evidence="1">
    <location>
        <begin position="10"/>
        <end position="136"/>
    </location>
</feature>
<name>A0A1F8CUG0_9BACT</name>
<reference evidence="2 3" key="1">
    <citation type="journal article" date="2016" name="Nat. Commun.">
        <title>Thousands of microbial genomes shed light on interconnected biogeochemical processes in an aquifer system.</title>
        <authorList>
            <person name="Anantharaman K."/>
            <person name="Brown C.T."/>
            <person name="Hug L.A."/>
            <person name="Sharon I."/>
            <person name="Castelle C.J."/>
            <person name="Probst A.J."/>
            <person name="Thomas B.C."/>
            <person name="Singh A."/>
            <person name="Wilkins M.J."/>
            <person name="Karaoz U."/>
            <person name="Brodie E.L."/>
            <person name="Williams K.H."/>
            <person name="Hubbard S.S."/>
            <person name="Banfield J.F."/>
        </authorList>
    </citation>
    <scope>NUCLEOTIDE SEQUENCE [LARGE SCALE GENOMIC DNA]</scope>
</reference>
<organism evidence="2 3">
    <name type="scientific">Candidatus Woesebacteria bacterium RIFOXYB1_FULL_38_16</name>
    <dbReference type="NCBI Taxonomy" id="1802538"/>
    <lineage>
        <taxon>Bacteria</taxon>
        <taxon>Candidatus Woeseibacteriota</taxon>
    </lineage>
</organism>
<gene>
    <name evidence="2" type="ORF">A2382_04660</name>
</gene>
<evidence type="ECO:0000313" key="3">
    <source>
        <dbReference type="Proteomes" id="UP000178999"/>
    </source>
</evidence>
<dbReference type="EMBL" id="MGHY01000005">
    <property type="protein sequence ID" value="OGM79950.1"/>
    <property type="molecule type" value="Genomic_DNA"/>
</dbReference>
<dbReference type="SUPFAM" id="SSF88723">
    <property type="entry name" value="PIN domain-like"/>
    <property type="match status" value="1"/>
</dbReference>
<dbReference type="GO" id="GO:0016075">
    <property type="term" value="P:rRNA catabolic process"/>
    <property type="evidence" value="ECO:0007669"/>
    <property type="project" value="TreeGrafter"/>
</dbReference>
<comment type="caution">
    <text evidence="2">The sequence shown here is derived from an EMBL/GenBank/DDBJ whole genome shotgun (WGS) entry which is preliminary data.</text>
</comment>
<accession>A0A1F8CUG0</accession>
<sequence>MRQVSKSLVVIVDADAIVAQAFPKDSNHERAMEISNRLNALEARVIYPVTAILEAVTVLQARLNSGATAYGVAEVFSNPEIQTSEVNQKTYIKALSYFNVSTSKKNTMFDCVIMAIAKENNATAIFSFDKLYRKRGFKLASEL</sequence>
<dbReference type="Gene3D" id="3.40.50.1010">
    <property type="entry name" value="5'-nuclease"/>
    <property type="match status" value="1"/>
</dbReference>
<dbReference type="InterPro" id="IPR029060">
    <property type="entry name" value="PIN-like_dom_sf"/>
</dbReference>
<proteinExistence type="predicted"/>
<dbReference type="AlphaFoldDB" id="A0A1F8CUG0"/>
<evidence type="ECO:0000313" key="2">
    <source>
        <dbReference type="EMBL" id="OGM79950.1"/>
    </source>
</evidence>
<evidence type="ECO:0000259" key="1">
    <source>
        <dbReference type="Pfam" id="PF01850"/>
    </source>
</evidence>
<protein>
    <recommendedName>
        <fullName evidence="1">PIN domain-containing protein</fullName>
    </recommendedName>
</protein>
<dbReference type="PANTHER" id="PTHR42188:SF1">
    <property type="entry name" value="23S RRNA-SPECIFIC ENDONUCLEASE VAPC20"/>
    <property type="match status" value="1"/>
</dbReference>
<dbReference type="PANTHER" id="PTHR42188">
    <property type="entry name" value="23S RRNA-SPECIFIC ENDONUCLEASE VAPC20"/>
    <property type="match status" value="1"/>
</dbReference>